<protein>
    <submittedName>
        <fullName evidence="13">ATP synthase F1 subunit beta</fullName>
        <ecNumber evidence="13">3.6.3.14</ecNumber>
        <ecNumber evidence="13">3.6.3.15</ecNumber>
    </submittedName>
</protein>
<dbReference type="Gene3D" id="1.10.1140.10">
    <property type="entry name" value="Bovine Mitochondrial F1-atpase, Atp Synthase Beta Chain, Chain D, domain 3"/>
    <property type="match status" value="1"/>
</dbReference>
<evidence type="ECO:0000259" key="12">
    <source>
        <dbReference type="Pfam" id="PF22919"/>
    </source>
</evidence>
<evidence type="ECO:0000313" key="13">
    <source>
        <dbReference type="EMBL" id="SYV95764.1"/>
    </source>
</evidence>
<keyword evidence="5" id="KW-0067">ATP-binding</keyword>
<evidence type="ECO:0000256" key="5">
    <source>
        <dbReference type="ARBA" id="ARBA00022840"/>
    </source>
</evidence>
<dbReference type="EMBL" id="LS991952">
    <property type="protein sequence ID" value="SYV95764.1"/>
    <property type="molecule type" value="Genomic_DNA"/>
</dbReference>
<feature type="domain" description="ATPase F1/V1/A1 complex alpha/beta subunit nucleotide-binding" evidence="11">
    <location>
        <begin position="2"/>
        <end position="42"/>
    </location>
</feature>
<dbReference type="STRING" id="1006581.GCW_93971"/>
<dbReference type="InterPro" id="IPR000194">
    <property type="entry name" value="ATPase_F1/V1/A1_a/bsu_nucl-bd"/>
</dbReference>
<evidence type="ECO:0000256" key="6">
    <source>
        <dbReference type="ARBA" id="ARBA00022967"/>
    </source>
</evidence>
<evidence type="ECO:0000259" key="11">
    <source>
        <dbReference type="Pfam" id="PF00006"/>
    </source>
</evidence>
<keyword evidence="6" id="KW-1278">Translocase</keyword>
<keyword evidence="3" id="KW-0813">Transport</keyword>
<evidence type="ECO:0000313" key="14">
    <source>
        <dbReference type="Proteomes" id="UP000260136"/>
    </source>
</evidence>
<keyword evidence="8" id="KW-0472">Membrane</keyword>
<keyword evidence="9" id="KW-0139">CF(1)</keyword>
<dbReference type="AlphaFoldDB" id="A0A3B0PQ38"/>
<dbReference type="EC" id="3.6.3.15" evidence="13"/>
<feature type="domain" description="ATP synthase A/B type C-terminal" evidence="12">
    <location>
        <begin position="52"/>
        <end position="107"/>
    </location>
</feature>
<dbReference type="Pfam" id="PF00006">
    <property type="entry name" value="ATP-synt_ab"/>
    <property type="match status" value="1"/>
</dbReference>
<dbReference type="InterPro" id="IPR024034">
    <property type="entry name" value="ATPase_F1/V1_b/a_C"/>
</dbReference>
<proteinExistence type="inferred from homology"/>
<evidence type="ECO:0000256" key="4">
    <source>
        <dbReference type="ARBA" id="ARBA00022741"/>
    </source>
</evidence>
<dbReference type="SUPFAM" id="SSF47917">
    <property type="entry name" value="C-terminal domain of alpha and beta subunits of F1 ATP synthase"/>
    <property type="match status" value="1"/>
</dbReference>
<evidence type="ECO:0000256" key="7">
    <source>
        <dbReference type="ARBA" id="ARBA00023065"/>
    </source>
</evidence>
<sequence length="155" mass="17734">MDDLSDPSAVAVFNHLNSSLVLSREISAKNIFPAFDPLVSSSNNVNPEFIGQWHYNAILETRYILQKYKEIEDIMLILGFDELDDQSKTIVKKALQLQKFFSQNFYMTEHFTLKSSVFVNLGDTIGSVEKILKGEFLDLNPEKFSYIDSVDDIKI</sequence>
<evidence type="ECO:0000256" key="8">
    <source>
        <dbReference type="ARBA" id="ARBA00023136"/>
    </source>
</evidence>
<accession>A0A3B0PQ38</accession>
<evidence type="ECO:0000256" key="3">
    <source>
        <dbReference type="ARBA" id="ARBA00022448"/>
    </source>
</evidence>
<keyword evidence="13" id="KW-0378">Hydrolase</keyword>
<keyword evidence="4" id="KW-0547">Nucleotide-binding</keyword>
<reference evidence="14" key="1">
    <citation type="submission" date="2018-06" db="EMBL/GenBank/DDBJ databases">
        <authorList>
            <consortium name="Pathogen Informatics"/>
        </authorList>
    </citation>
    <scope>NUCLEOTIDE SEQUENCE [LARGE SCALE GENOMIC DNA]</scope>
    <source>
        <strain evidence="14">NCTC10115</strain>
    </source>
</reference>
<dbReference type="Gene3D" id="3.40.50.300">
    <property type="entry name" value="P-loop containing nucleotide triphosphate hydrolases"/>
    <property type="match status" value="1"/>
</dbReference>
<evidence type="ECO:0000256" key="9">
    <source>
        <dbReference type="ARBA" id="ARBA00023196"/>
    </source>
</evidence>
<evidence type="ECO:0000256" key="2">
    <source>
        <dbReference type="ARBA" id="ARBA00008936"/>
    </source>
</evidence>
<dbReference type="InterPro" id="IPR027417">
    <property type="entry name" value="P-loop_NTPase"/>
</dbReference>
<dbReference type="GO" id="GO:0045259">
    <property type="term" value="C:proton-transporting ATP synthase complex"/>
    <property type="evidence" value="ECO:0007669"/>
    <property type="project" value="UniProtKB-KW"/>
</dbReference>
<dbReference type="Proteomes" id="UP000260136">
    <property type="component" value="Chromosome"/>
</dbReference>
<dbReference type="InterPro" id="IPR050053">
    <property type="entry name" value="ATPase_alpha/beta_chains"/>
</dbReference>
<dbReference type="EC" id="3.6.3.14" evidence="13"/>
<keyword evidence="10" id="KW-0066">ATP synthesis</keyword>
<dbReference type="SUPFAM" id="SSF52540">
    <property type="entry name" value="P-loop containing nucleoside triphosphate hydrolases"/>
    <property type="match status" value="1"/>
</dbReference>
<comment type="subcellular location">
    <subcellularLocation>
        <location evidence="1">Membrane</location>
    </subcellularLocation>
</comment>
<evidence type="ECO:0000256" key="10">
    <source>
        <dbReference type="ARBA" id="ARBA00023310"/>
    </source>
</evidence>
<comment type="similarity">
    <text evidence="2">Belongs to the ATPase alpha/beta chains family.</text>
</comment>
<dbReference type="GO" id="GO:0046933">
    <property type="term" value="F:proton-transporting ATP synthase activity, rotational mechanism"/>
    <property type="evidence" value="ECO:0007669"/>
    <property type="project" value="TreeGrafter"/>
</dbReference>
<keyword evidence="7" id="KW-0406">Ion transport</keyword>
<dbReference type="PANTHER" id="PTHR15184">
    <property type="entry name" value="ATP SYNTHASE"/>
    <property type="match status" value="1"/>
</dbReference>
<dbReference type="GO" id="GO:0016787">
    <property type="term" value="F:hydrolase activity"/>
    <property type="evidence" value="ECO:0007669"/>
    <property type="project" value="UniProtKB-KW"/>
</dbReference>
<organism evidence="13 14">
    <name type="scientific">Mycoplasmoides gallisepticum</name>
    <name type="common">Mycoplasma gallisepticum</name>
    <dbReference type="NCBI Taxonomy" id="2096"/>
    <lineage>
        <taxon>Bacteria</taxon>
        <taxon>Bacillati</taxon>
        <taxon>Mycoplasmatota</taxon>
        <taxon>Mycoplasmoidales</taxon>
        <taxon>Mycoplasmoidaceae</taxon>
        <taxon>Mycoplasmoides</taxon>
    </lineage>
</organism>
<dbReference type="PANTHER" id="PTHR15184:SF71">
    <property type="entry name" value="ATP SYNTHASE SUBUNIT BETA, MITOCHONDRIAL"/>
    <property type="match status" value="1"/>
</dbReference>
<name>A0A3B0PQ38_MYCGL</name>
<dbReference type="Pfam" id="PF22919">
    <property type="entry name" value="ATP-synt_VA_C"/>
    <property type="match status" value="1"/>
</dbReference>
<gene>
    <name evidence="13" type="primary">atpD-2</name>
    <name evidence="13" type="ORF">NCTC10115_01574</name>
</gene>
<dbReference type="GO" id="GO:0005524">
    <property type="term" value="F:ATP binding"/>
    <property type="evidence" value="ECO:0007669"/>
    <property type="project" value="UniProtKB-KW"/>
</dbReference>
<evidence type="ECO:0000256" key="1">
    <source>
        <dbReference type="ARBA" id="ARBA00004370"/>
    </source>
</evidence>
<dbReference type="InterPro" id="IPR055190">
    <property type="entry name" value="ATP-synt_VA_C"/>
</dbReference>